<organism evidence="1 2">
    <name type="scientific">Prevotella lacticifex</name>
    <dbReference type="NCBI Taxonomy" id="2854755"/>
    <lineage>
        <taxon>Bacteria</taxon>
        <taxon>Pseudomonadati</taxon>
        <taxon>Bacteroidota</taxon>
        <taxon>Bacteroidia</taxon>
        <taxon>Bacteroidales</taxon>
        <taxon>Prevotellaceae</taxon>
        <taxon>Prevotella</taxon>
    </lineage>
</organism>
<reference evidence="1" key="1">
    <citation type="journal article" date="2022" name="Int. J. Syst. Evol. Microbiol.">
        <title>Prevotella lacticifex sp. nov., isolated from the rumen of cows.</title>
        <authorList>
            <person name="Shinkai T."/>
            <person name="Ikeyama N."/>
            <person name="Kumagai M."/>
            <person name="Ohmori H."/>
            <person name="Sakamoto M."/>
            <person name="Ohkuma M."/>
            <person name="Mitsumori M."/>
        </authorList>
    </citation>
    <scope>NUCLEOTIDE SEQUENCE</scope>
    <source>
        <strain evidence="1">R5076</strain>
    </source>
</reference>
<dbReference type="EMBL" id="BPUB01000002">
    <property type="protein sequence ID" value="GJG58995.1"/>
    <property type="molecule type" value="Genomic_DNA"/>
</dbReference>
<evidence type="ECO:0000313" key="1">
    <source>
        <dbReference type="EMBL" id="GJG58995.1"/>
    </source>
</evidence>
<dbReference type="RefSeq" id="WP_223928991.1">
    <property type="nucleotide sequence ID" value="NZ_BPTU01000001.1"/>
</dbReference>
<proteinExistence type="predicted"/>
<gene>
    <name evidence="1" type="ORF">PRLR5076_18460</name>
</gene>
<dbReference type="AlphaFoldDB" id="A0A9R1CYE8"/>
<dbReference type="Proteomes" id="UP000825483">
    <property type="component" value="Unassembled WGS sequence"/>
</dbReference>
<keyword evidence="2" id="KW-1185">Reference proteome</keyword>
<protein>
    <submittedName>
        <fullName evidence="1">Uncharacterized protein</fullName>
    </submittedName>
</protein>
<sequence>MSIIINGKTLDEYIKEQSEHGEVLENVCGTMHGCRTTMSQVYGDHDNFLITNNATVTIRRGEERHTLRGNRIEKKGGKWYVDGKVVDWDTIGGEYKPENVVSIEIHGNVNSLRTQMGDIKVVGDVQNINTTSGDVECQSAYNINTTSGDVTCGNVGGDVHTISGDINCKRD</sequence>
<evidence type="ECO:0000313" key="2">
    <source>
        <dbReference type="Proteomes" id="UP000825483"/>
    </source>
</evidence>
<comment type="caution">
    <text evidence="1">The sequence shown here is derived from an EMBL/GenBank/DDBJ whole genome shotgun (WGS) entry which is preliminary data.</text>
</comment>
<dbReference type="GeneID" id="72466961"/>
<name>A0A9R1CYE8_9BACT</name>
<accession>A0A9R1CYE8</accession>